<protein>
    <recommendedName>
        <fullName evidence="4">DUF3570 domain-containing protein</fullName>
    </recommendedName>
</protein>
<reference evidence="2 3" key="1">
    <citation type="submission" date="2023-03" db="EMBL/GenBank/DDBJ databases">
        <authorList>
            <person name="Pearce D."/>
        </authorList>
    </citation>
    <scope>NUCLEOTIDE SEQUENCE [LARGE SCALE GENOMIC DNA]</scope>
    <source>
        <strain evidence="2">Msz</strain>
    </source>
</reference>
<sequence>MRVKTEKPKALLALTTAALALPGMDASAAVPVSQAQANVHFGYYEESDNRMQVEVTHGDFVIPISDRLEFTFSIDRDTYSGATPAFSMPATMADQPKYKQNADGTPASTPTPADVVSAASEGVTAGGLTILGGLNAFKKFVDTGQALAPEMDAALERWKVENPEPLSPPSPPTIPGTVTIDFEDMMFGSYAGHANIKPVADGNEPVAGGNCPGTAGNGCYYEDRFAIGIVADPTNPIAHLHQNEAEDPEDPEKPDFRLGYHADSSGIYIRAIDGSAFSLDSMDFLAPLRAGNRDNGPDDVWEILGFNTALNPDLASGDGTNYPTRVAYQTVANGFDGRLELDEAFKNINAFWIHFKGYPLTPTDGKRFAMELDNIKLSGVTLPTERTPEQQAWDAALAKEIQRLFRLVAIEQFRSVLNTMVPKGTKTVQRFQRQPRETRTMPVFGAKYYFDDATLAVSGGYSHEPDFKSTFGTINLSHEFNQKHTTVSVGYSLTSNEITRGVVHSAEDGHSHSGDDSPNYPDLREESVFHGFSASIAQILDKNTLFQFSANYTNQSGYLTNPYKFVYIRGEITPEEYYDLWQAKGKIDWKSITDLEVVGIELFRERRPDERNQWSFSGRLNRHIPALDASLHFDYRYYFDDWGIDSHTFELKWYQPLPFGIMAMPSIRYYSQSQADFFAPYFLAPRADGYYSSDFRLSGFGALSGGITFSKQFTKGIRLEAGFEYYSHAGDLKLGGGGAGDYADFNYFLAHAGLNVNLSAPGSFASGHHDHGSHHHGSHMPAGIMVGHMMDQADSLMVGYRYMYSNQSRNMLNGNGTVGNETLISRACGDLGCLSRPKDMTMHMHMLDVMYAPTDWLTLMVMPQIVDMDMELKQLPGAREDDGHGGGHSSDGFGDTLMVALIKLFGTSGHRLNLGLGLSAPTGDVAMTVDGGATEDGELLDYGMQLGSGTWDFKPSLTYLGQADKWFWGAQVSGIKRLEGRNELGYALGDMFQTTAWGGYSFSDWLSASVRGVYTVQGSIRGQFNRKHATSASVDFPTNYGGHYWDIGFGLNLSVPHGDFAGHSLSVEWLQPLSDDVNGFQLERTGTLAVTWNYTF</sequence>
<dbReference type="Proteomes" id="UP001162030">
    <property type="component" value="Chromosome"/>
</dbReference>
<gene>
    <name evidence="2" type="ORF">MSZNOR_1289</name>
</gene>
<organism evidence="2 3">
    <name type="scientific">Methylocaldum szegediense</name>
    <dbReference type="NCBI Taxonomy" id="73780"/>
    <lineage>
        <taxon>Bacteria</taxon>
        <taxon>Pseudomonadati</taxon>
        <taxon>Pseudomonadota</taxon>
        <taxon>Gammaproteobacteria</taxon>
        <taxon>Methylococcales</taxon>
        <taxon>Methylococcaceae</taxon>
        <taxon>Methylocaldum</taxon>
    </lineage>
</organism>
<evidence type="ECO:0000313" key="3">
    <source>
        <dbReference type="Proteomes" id="UP001162030"/>
    </source>
</evidence>
<feature type="signal peptide" evidence="1">
    <location>
        <begin position="1"/>
        <end position="28"/>
    </location>
</feature>
<evidence type="ECO:0008006" key="4">
    <source>
        <dbReference type="Google" id="ProtNLM"/>
    </source>
</evidence>
<dbReference type="InterPro" id="IPR021953">
    <property type="entry name" value="DUF3570"/>
</dbReference>
<feature type="chain" id="PRO_5046334120" description="DUF3570 domain-containing protein" evidence="1">
    <location>
        <begin position="29"/>
        <end position="1096"/>
    </location>
</feature>
<keyword evidence="3" id="KW-1185">Reference proteome</keyword>
<dbReference type="RefSeq" id="WP_317963769.1">
    <property type="nucleotide sequence ID" value="NZ_OX458333.1"/>
</dbReference>
<dbReference type="Pfam" id="PF12094">
    <property type="entry name" value="DUF3570"/>
    <property type="match status" value="2"/>
</dbReference>
<keyword evidence="1" id="KW-0732">Signal</keyword>
<dbReference type="EMBL" id="OX458333">
    <property type="protein sequence ID" value="CAI8784751.1"/>
    <property type="molecule type" value="Genomic_DNA"/>
</dbReference>
<accession>A0ABM9HZD3</accession>
<name>A0ABM9HZD3_9GAMM</name>
<evidence type="ECO:0000313" key="2">
    <source>
        <dbReference type="EMBL" id="CAI8784751.1"/>
    </source>
</evidence>
<evidence type="ECO:0000256" key="1">
    <source>
        <dbReference type="SAM" id="SignalP"/>
    </source>
</evidence>
<proteinExistence type="predicted"/>
<dbReference type="SUPFAM" id="SSF56935">
    <property type="entry name" value="Porins"/>
    <property type="match status" value="1"/>
</dbReference>